<dbReference type="Gene3D" id="1.20.1280.50">
    <property type="match status" value="1"/>
</dbReference>
<sequence>NLTTSARVFEKATAEIRHRYQEQALILEELRYELKSSEEATGSLNKVTSLLQEELDTIKGLLNPIRRVPDDILIQIFENTVQTQIRADKYRQQRIAIWLSHVCRRWRSIVLSMPRFW</sequence>
<proteinExistence type="predicted"/>
<dbReference type="AlphaFoldDB" id="A0A0C3AB52"/>
<gene>
    <name evidence="2" type="ORF">M408DRAFT_36123</name>
</gene>
<feature type="non-terminal residue" evidence="2">
    <location>
        <position position="117"/>
    </location>
</feature>
<dbReference type="EMBL" id="KN824369">
    <property type="protein sequence ID" value="KIM21885.1"/>
    <property type="molecule type" value="Genomic_DNA"/>
</dbReference>
<dbReference type="OrthoDB" id="3229088at2759"/>
<dbReference type="HOGENOM" id="CLU_018544_3_3_1"/>
<dbReference type="Proteomes" id="UP000054097">
    <property type="component" value="Unassembled WGS sequence"/>
</dbReference>
<reference evidence="3" key="2">
    <citation type="submission" date="2015-01" db="EMBL/GenBank/DDBJ databases">
        <title>Evolutionary Origins and Diversification of the Mycorrhizal Mutualists.</title>
        <authorList>
            <consortium name="DOE Joint Genome Institute"/>
            <consortium name="Mycorrhizal Genomics Consortium"/>
            <person name="Kohler A."/>
            <person name="Kuo A."/>
            <person name="Nagy L.G."/>
            <person name="Floudas D."/>
            <person name="Copeland A."/>
            <person name="Barry K.W."/>
            <person name="Cichocki N."/>
            <person name="Veneault-Fourrey C."/>
            <person name="LaButti K."/>
            <person name="Lindquist E.A."/>
            <person name="Lipzen A."/>
            <person name="Lundell T."/>
            <person name="Morin E."/>
            <person name="Murat C."/>
            <person name="Riley R."/>
            <person name="Ohm R."/>
            <person name="Sun H."/>
            <person name="Tunlid A."/>
            <person name="Henrissat B."/>
            <person name="Grigoriev I.V."/>
            <person name="Hibbett D.S."/>
            <person name="Martin F."/>
        </authorList>
    </citation>
    <scope>NUCLEOTIDE SEQUENCE [LARGE SCALE GENOMIC DNA]</scope>
    <source>
        <strain evidence="3">MAFF 305830</strain>
    </source>
</reference>
<keyword evidence="3" id="KW-1185">Reference proteome</keyword>
<reference evidence="2 3" key="1">
    <citation type="submission" date="2014-04" db="EMBL/GenBank/DDBJ databases">
        <authorList>
            <consortium name="DOE Joint Genome Institute"/>
            <person name="Kuo A."/>
            <person name="Zuccaro A."/>
            <person name="Kohler A."/>
            <person name="Nagy L.G."/>
            <person name="Floudas D."/>
            <person name="Copeland A."/>
            <person name="Barry K.W."/>
            <person name="Cichocki N."/>
            <person name="Veneault-Fourrey C."/>
            <person name="LaButti K."/>
            <person name="Lindquist E.A."/>
            <person name="Lipzen A."/>
            <person name="Lundell T."/>
            <person name="Morin E."/>
            <person name="Murat C."/>
            <person name="Sun H."/>
            <person name="Tunlid A."/>
            <person name="Henrissat B."/>
            <person name="Grigoriev I.V."/>
            <person name="Hibbett D.S."/>
            <person name="Martin F."/>
            <person name="Nordberg H.P."/>
            <person name="Cantor M.N."/>
            <person name="Hua S.X."/>
        </authorList>
    </citation>
    <scope>NUCLEOTIDE SEQUENCE [LARGE SCALE GENOMIC DNA]</scope>
    <source>
        <strain evidence="2 3">MAFF 305830</strain>
    </source>
</reference>
<feature type="non-terminal residue" evidence="2">
    <location>
        <position position="1"/>
    </location>
</feature>
<dbReference type="Pfam" id="PF00646">
    <property type="entry name" value="F-box"/>
    <property type="match status" value="1"/>
</dbReference>
<feature type="domain" description="F-box" evidence="1">
    <location>
        <begin position="98"/>
        <end position="116"/>
    </location>
</feature>
<evidence type="ECO:0000313" key="3">
    <source>
        <dbReference type="Proteomes" id="UP000054097"/>
    </source>
</evidence>
<name>A0A0C3AB52_SERVB</name>
<protein>
    <recommendedName>
        <fullName evidence="1">F-box domain-containing protein</fullName>
    </recommendedName>
</protein>
<dbReference type="InterPro" id="IPR001810">
    <property type="entry name" value="F-box_dom"/>
</dbReference>
<organism evidence="2 3">
    <name type="scientific">Serendipita vermifera MAFF 305830</name>
    <dbReference type="NCBI Taxonomy" id="933852"/>
    <lineage>
        <taxon>Eukaryota</taxon>
        <taxon>Fungi</taxon>
        <taxon>Dikarya</taxon>
        <taxon>Basidiomycota</taxon>
        <taxon>Agaricomycotina</taxon>
        <taxon>Agaricomycetes</taxon>
        <taxon>Sebacinales</taxon>
        <taxon>Serendipitaceae</taxon>
        <taxon>Serendipita</taxon>
    </lineage>
</organism>
<evidence type="ECO:0000259" key="1">
    <source>
        <dbReference type="Pfam" id="PF00646"/>
    </source>
</evidence>
<evidence type="ECO:0000313" key="2">
    <source>
        <dbReference type="EMBL" id="KIM21885.1"/>
    </source>
</evidence>
<accession>A0A0C3AB52</accession>
<dbReference type="STRING" id="933852.A0A0C3AB52"/>